<evidence type="ECO:0000313" key="6">
    <source>
        <dbReference type="EMBL" id="ACA32916.1"/>
    </source>
</evidence>
<feature type="transmembrane region" description="Helical" evidence="5">
    <location>
        <begin position="22"/>
        <end position="55"/>
    </location>
</feature>
<dbReference type="GeneID" id="29672420"/>
<dbReference type="AlphaFoldDB" id="A0A2C9DYE0"/>
<dbReference type="Pfam" id="PF02361">
    <property type="entry name" value="CbiQ"/>
    <property type="match status" value="1"/>
</dbReference>
<comment type="subcellular location">
    <subcellularLocation>
        <location evidence="1">Membrane</location>
        <topology evidence="1">Multi-pass membrane protein</topology>
    </subcellularLocation>
</comment>
<dbReference type="RefSeq" id="WP_006688626.1">
    <property type="nucleotide sequence ID" value="NC_010503.1"/>
</dbReference>
<dbReference type="InterPro" id="IPR003339">
    <property type="entry name" value="ABC/ECF_trnsptr_transmembrane"/>
</dbReference>
<evidence type="ECO:0000313" key="7">
    <source>
        <dbReference type="Proteomes" id="UP000002162"/>
    </source>
</evidence>
<dbReference type="CDD" id="cd16914">
    <property type="entry name" value="EcfT"/>
    <property type="match status" value="1"/>
</dbReference>
<evidence type="ECO:0000256" key="4">
    <source>
        <dbReference type="ARBA" id="ARBA00023136"/>
    </source>
</evidence>
<accession>A0A2C9DYE0</accession>
<keyword evidence="2 5" id="KW-0812">Transmembrane</keyword>
<feature type="transmembrane region" description="Helical" evidence="5">
    <location>
        <begin position="61"/>
        <end position="81"/>
    </location>
</feature>
<feature type="transmembrane region" description="Helical" evidence="5">
    <location>
        <begin position="398"/>
        <end position="424"/>
    </location>
</feature>
<dbReference type="Proteomes" id="UP000002162">
    <property type="component" value="Chromosome"/>
</dbReference>
<keyword evidence="3 5" id="KW-1133">Transmembrane helix</keyword>
<evidence type="ECO:0000256" key="5">
    <source>
        <dbReference type="SAM" id="Phobius"/>
    </source>
</evidence>
<dbReference type="GO" id="GO:0005886">
    <property type="term" value="C:plasma membrane"/>
    <property type="evidence" value="ECO:0007669"/>
    <property type="project" value="TreeGrafter"/>
</dbReference>
<organism evidence="6 7">
    <name type="scientific">Ureaplasma parvum serovar 3 (strain ATCC 27815 / 27 / NCTC 11736)</name>
    <dbReference type="NCBI Taxonomy" id="505682"/>
    <lineage>
        <taxon>Bacteria</taxon>
        <taxon>Bacillati</taxon>
        <taxon>Mycoplasmatota</taxon>
        <taxon>Mycoplasmoidales</taxon>
        <taxon>Mycoplasmoidaceae</taxon>
        <taxon>Ureaplasma</taxon>
    </lineage>
</organism>
<protein>
    <submittedName>
        <fullName evidence="6">Cobalt transport protein</fullName>
    </submittedName>
</protein>
<sequence>MSANAYVFRRSPIHRLNPAIKFISFILLIAMIFLPLGFFAQMIIGIFILIVFFVAKLPKRTLWNVFKSVVMLFIILLLINWMTYKDPIAIYNVTDQAKVILGNNSWINGPINRNLSFNLFYNDISSTHPQNLVSNIWGGEIKNYISPEIIKKLIDKPDYNVAKFLNENNVTVKKLESTFNALNQDVRLNNFYPIYGNSTLKSGKLEVPLSHLSYYMSTNLWKINGIKYQGLILSGVGDQLGKAQTALFYTRSPFALSPIAIQLAVYISIKIFLMITLSSILTATTSSIELTNGLEDLLSPFKILRLPVAEASMMISIALRFIPSLLDESKRILNAQASRGVDFNNGGPIQKLKSLISLVVPLFSIAFKKAEDLANAMEARSYNPRYARTRYRTFPLNLADYALFGILCILVGFLISLAVIKFYFTPFGVFEASALFAK</sequence>
<gene>
    <name evidence="6" type="ordered locus">UPA3_0575</name>
</gene>
<dbReference type="KEGG" id="upa:UPA3_0575"/>
<reference evidence="6 7" key="1">
    <citation type="submission" date="2008-02" db="EMBL/GenBank/DDBJ databases">
        <title>Genome sequence of Ureaplasma parvum serovar 3.</title>
        <authorList>
            <person name="Methe B.A."/>
            <person name="Glass J."/>
            <person name="Waites K."/>
            <person name="Shrivastava S."/>
        </authorList>
    </citation>
    <scope>NUCLEOTIDE SEQUENCE [LARGE SCALE GENOMIC DNA]</scope>
    <source>
        <strain evidence="7">ATCC 27815 / 27 / NCTC 11736</strain>
    </source>
</reference>
<evidence type="ECO:0000256" key="2">
    <source>
        <dbReference type="ARBA" id="ARBA00022692"/>
    </source>
</evidence>
<evidence type="ECO:0000256" key="3">
    <source>
        <dbReference type="ARBA" id="ARBA00022989"/>
    </source>
</evidence>
<dbReference type="HOGENOM" id="CLU_056469_2_2_14"/>
<feature type="transmembrane region" description="Helical" evidence="5">
    <location>
        <begin position="259"/>
        <end position="283"/>
    </location>
</feature>
<proteinExistence type="predicted"/>
<dbReference type="PANTHER" id="PTHR33514">
    <property type="entry name" value="PROTEIN ABCI12, CHLOROPLASTIC"/>
    <property type="match status" value="1"/>
</dbReference>
<evidence type="ECO:0000256" key="1">
    <source>
        <dbReference type="ARBA" id="ARBA00004141"/>
    </source>
</evidence>
<keyword evidence="4 5" id="KW-0472">Membrane</keyword>
<dbReference type="PANTHER" id="PTHR33514:SF13">
    <property type="entry name" value="PROTEIN ABCI12, CHLOROPLASTIC"/>
    <property type="match status" value="1"/>
</dbReference>
<dbReference type="EMBL" id="CP000942">
    <property type="protein sequence ID" value="ACA32916.1"/>
    <property type="molecule type" value="Genomic_DNA"/>
</dbReference>
<name>A0A2C9DYE0_UREP2</name>